<proteinExistence type="predicted"/>
<evidence type="ECO:0000313" key="2">
    <source>
        <dbReference type="Proteomes" id="UP000019384"/>
    </source>
</evidence>
<reference evidence="1" key="2">
    <citation type="submission" date="2014-02" db="EMBL/GenBank/DDBJ databases">
        <title>Complete DNA sequence of /Kuraishia capsulata/ illustrates novel genomic features among budding yeasts (/Saccharomycotina/).</title>
        <authorList>
            <person name="Morales L."/>
            <person name="Noel B."/>
            <person name="Porcel B."/>
            <person name="Marcet-Houben M."/>
            <person name="Hullo M-F."/>
            <person name="Sacerdot C."/>
            <person name="Tekaia F."/>
            <person name="Leh-Louis V."/>
            <person name="Despons L."/>
            <person name="Khanna V."/>
            <person name="Aury J-M."/>
            <person name="Barbe V."/>
            <person name="Couloux A."/>
            <person name="Labadie K."/>
            <person name="Pelletier E."/>
            <person name="Souciet J-L."/>
            <person name="Boekhout T."/>
            <person name="Gabaldon T."/>
            <person name="Wincker P."/>
            <person name="Dujon B."/>
        </authorList>
    </citation>
    <scope>NUCLEOTIDE SEQUENCE</scope>
    <source>
        <strain evidence="1">CBS 1993</strain>
    </source>
</reference>
<dbReference type="RefSeq" id="XP_022461904.1">
    <property type="nucleotide sequence ID" value="XM_022603896.1"/>
</dbReference>
<dbReference type="AlphaFoldDB" id="W6MTU5"/>
<sequence>MSALQGRTCFAAQKISLTRQALQGLRTIQKKKFCHQNCVPNLVAGTVLAEPKHMVPISRGMLSSCGDWAMHTTITESLGRTRIIMKYGLIGLCYGKSNHGIIIRLIVAIS</sequence>
<dbReference type="EMBL" id="HG793131">
    <property type="protein sequence ID" value="CDK29923.1"/>
    <property type="molecule type" value="Genomic_DNA"/>
</dbReference>
<dbReference type="GeneID" id="34523292"/>
<organism evidence="1 2">
    <name type="scientific">Kuraishia capsulata CBS 1993</name>
    <dbReference type="NCBI Taxonomy" id="1382522"/>
    <lineage>
        <taxon>Eukaryota</taxon>
        <taxon>Fungi</taxon>
        <taxon>Dikarya</taxon>
        <taxon>Ascomycota</taxon>
        <taxon>Saccharomycotina</taxon>
        <taxon>Pichiomycetes</taxon>
        <taxon>Pichiales</taxon>
        <taxon>Pichiaceae</taxon>
        <taxon>Kuraishia</taxon>
    </lineage>
</organism>
<dbReference type="Proteomes" id="UP000019384">
    <property type="component" value="Unassembled WGS sequence"/>
</dbReference>
<evidence type="ECO:0000313" key="1">
    <source>
        <dbReference type="EMBL" id="CDK29923.1"/>
    </source>
</evidence>
<keyword evidence="2" id="KW-1185">Reference proteome</keyword>
<reference evidence="1" key="1">
    <citation type="submission" date="2013-12" db="EMBL/GenBank/DDBJ databases">
        <authorList>
            <person name="Genoscope - CEA"/>
        </authorList>
    </citation>
    <scope>NUCLEOTIDE SEQUENCE</scope>
    <source>
        <strain evidence="1">CBS 1993</strain>
    </source>
</reference>
<dbReference type="HOGENOM" id="CLU_2171464_0_0_1"/>
<accession>W6MTU5</accession>
<name>W6MTU5_9ASCO</name>
<protein>
    <submittedName>
        <fullName evidence="1">Uncharacterized protein</fullName>
    </submittedName>
</protein>
<gene>
    <name evidence="1" type="ORF">KUCA_T00005917001</name>
</gene>